<dbReference type="Proteomes" id="UP000663864">
    <property type="component" value="Unassembled WGS sequence"/>
</dbReference>
<evidence type="ECO:0000313" key="5">
    <source>
        <dbReference type="EMBL" id="CAF1110525.1"/>
    </source>
</evidence>
<feature type="chain" id="PRO_5044132031" description="Snake toxin/toxin-like domain-containing protein" evidence="2">
    <location>
        <begin position="26"/>
        <end position="129"/>
    </location>
</feature>
<dbReference type="InterPro" id="IPR035076">
    <property type="entry name" value="Toxin/TOLIP"/>
</dbReference>
<evidence type="ECO:0000313" key="6">
    <source>
        <dbReference type="EMBL" id="CAF1229456.1"/>
    </source>
</evidence>
<evidence type="ECO:0000256" key="2">
    <source>
        <dbReference type="SAM" id="SignalP"/>
    </source>
</evidence>
<dbReference type="Proteomes" id="UP000663870">
    <property type="component" value="Unassembled WGS sequence"/>
</dbReference>
<proteinExistence type="predicted"/>
<dbReference type="EMBL" id="CAJNOH010000476">
    <property type="protein sequence ID" value="CAF1052184.1"/>
    <property type="molecule type" value="Genomic_DNA"/>
</dbReference>
<evidence type="ECO:0000313" key="7">
    <source>
        <dbReference type="Proteomes" id="UP000663870"/>
    </source>
</evidence>
<protein>
    <recommendedName>
        <fullName evidence="3">Snake toxin/toxin-like domain-containing protein</fullName>
    </recommendedName>
</protein>
<dbReference type="SUPFAM" id="SSF57302">
    <property type="entry name" value="Snake toxin-like"/>
    <property type="match status" value="1"/>
</dbReference>
<feature type="transmembrane region" description="Helical" evidence="1">
    <location>
        <begin position="103"/>
        <end position="125"/>
    </location>
</feature>
<accession>A0A814YI08</accession>
<reference evidence="6" key="1">
    <citation type="submission" date="2021-02" db="EMBL/GenBank/DDBJ databases">
        <authorList>
            <person name="Nowell W R."/>
        </authorList>
    </citation>
    <scope>NUCLEOTIDE SEQUENCE</scope>
</reference>
<name>A0A814YI08_9BILA</name>
<evidence type="ECO:0000313" key="4">
    <source>
        <dbReference type="EMBL" id="CAF1052184.1"/>
    </source>
</evidence>
<keyword evidence="1" id="KW-0472">Membrane</keyword>
<dbReference type="EMBL" id="CAJNOL010000887">
    <property type="protein sequence ID" value="CAF1229456.1"/>
    <property type="molecule type" value="Genomic_DNA"/>
</dbReference>
<dbReference type="AlphaFoldDB" id="A0A814YI08"/>
<sequence>MMTIGNTVALTILFMFLIQISPIQTIACYTCIDCGDPFDVQTSNAGQSLPVCAYCYKLTVYMAYAPTRYVVKECVQSCNESGYLFGGSSLQVNCCTSSFCNDALGMSTLRNIFIIISAIFLLFFIGNIK</sequence>
<dbReference type="Pfam" id="PF00087">
    <property type="entry name" value="Toxin_TOLIP"/>
    <property type="match status" value="1"/>
</dbReference>
<organism evidence="6 7">
    <name type="scientific">Rotaria sordida</name>
    <dbReference type="NCBI Taxonomy" id="392033"/>
    <lineage>
        <taxon>Eukaryota</taxon>
        <taxon>Metazoa</taxon>
        <taxon>Spiralia</taxon>
        <taxon>Gnathifera</taxon>
        <taxon>Rotifera</taxon>
        <taxon>Eurotatoria</taxon>
        <taxon>Bdelloidea</taxon>
        <taxon>Philodinida</taxon>
        <taxon>Philodinidae</taxon>
        <taxon>Rotaria</taxon>
    </lineage>
</organism>
<keyword evidence="1" id="KW-1133">Transmembrane helix</keyword>
<gene>
    <name evidence="6" type="ORF">JXQ802_LOCUS25863</name>
    <name evidence="4" type="ORF">PYM288_LOCUS17203</name>
    <name evidence="5" type="ORF">ZHD862_LOCUS18087</name>
</gene>
<dbReference type="InterPro" id="IPR045860">
    <property type="entry name" value="Snake_toxin-like_sf"/>
</dbReference>
<feature type="domain" description="Snake toxin/toxin-like" evidence="3">
    <location>
        <begin position="27"/>
        <end position="101"/>
    </location>
</feature>
<evidence type="ECO:0000256" key="1">
    <source>
        <dbReference type="SAM" id="Phobius"/>
    </source>
</evidence>
<comment type="caution">
    <text evidence="6">The sequence shown here is derived from an EMBL/GenBank/DDBJ whole genome shotgun (WGS) entry which is preliminary data.</text>
</comment>
<dbReference type="Gene3D" id="2.10.60.10">
    <property type="entry name" value="CD59"/>
    <property type="match status" value="1"/>
</dbReference>
<keyword evidence="2" id="KW-0732">Signal</keyword>
<keyword evidence="1" id="KW-0812">Transmembrane</keyword>
<keyword evidence="7" id="KW-1185">Reference proteome</keyword>
<dbReference type="Proteomes" id="UP000663854">
    <property type="component" value="Unassembled WGS sequence"/>
</dbReference>
<evidence type="ECO:0000259" key="3">
    <source>
        <dbReference type="Pfam" id="PF00087"/>
    </source>
</evidence>
<dbReference type="EMBL" id="CAJNOT010000924">
    <property type="protein sequence ID" value="CAF1110525.1"/>
    <property type="molecule type" value="Genomic_DNA"/>
</dbReference>
<feature type="signal peptide" evidence="2">
    <location>
        <begin position="1"/>
        <end position="25"/>
    </location>
</feature>